<dbReference type="GO" id="GO:0008204">
    <property type="term" value="P:ergosterol metabolic process"/>
    <property type="evidence" value="ECO:0007669"/>
    <property type="project" value="TreeGrafter"/>
</dbReference>
<evidence type="ECO:0000256" key="8">
    <source>
        <dbReference type="ARBA" id="ARBA00023315"/>
    </source>
</evidence>
<gene>
    <name evidence="13" type="ORF">N7460_002569</name>
</gene>
<feature type="transmembrane region" description="Helical" evidence="11">
    <location>
        <begin position="523"/>
        <end position="542"/>
    </location>
</feature>
<dbReference type="SUPFAM" id="SSF53474">
    <property type="entry name" value="alpha/beta-Hydrolases"/>
    <property type="match status" value="1"/>
</dbReference>
<evidence type="ECO:0000256" key="11">
    <source>
        <dbReference type="SAM" id="Phobius"/>
    </source>
</evidence>
<evidence type="ECO:0000256" key="6">
    <source>
        <dbReference type="ARBA" id="ARBA00022989"/>
    </source>
</evidence>
<protein>
    <recommendedName>
        <fullName evidence="12">Dienelactone hydrolase domain-containing protein</fullName>
    </recommendedName>
</protein>
<dbReference type="GO" id="GO:0005789">
    <property type="term" value="C:endoplasmic reticulum membrane"/>
    <property type="evidence" value="ECO:0007669"/>
    <property type="project" value="UniProtKB-SubCell"/>
</dbReference>
<dbReference type="PANTHER" id="PTHR10408:SF23">
    <property type="entry name" value="STEROL O-ACYLTRANSFERASE 1-RELATED"/>
    <property type="match status" value="1"/>
</dbReference>
<evidence type="ECO:0000256" key="7">
    <source>
        <dbReference type="ARBA" id="ARBA00023136"/>
    </source>
</evidence>
<keyword evidence="5" id="KW-0256">Endoplasmic reticulum</keyword>
<dbReference type="Pfam" id="PF01738">
    <property type="entry name" value="DLH"/>
    <property type="match status" value="1"/>
</dbReference>
<dbReference type="GO" id="GO:0017000">
    <property type="term" value="P:antibiotic biosynthetic process"/>
    <property type="evidence" value="ECO:0007669"/>
    <property type="project" value="UniProtKB-ARBA"/>
</dbReference>
<sequence length="830" mass="94893">MRTSIMSTTDLNGQLASAPRSPSSLSSSSDDLVDSTRQIVSVKLRETDNAGQYLLTAEDAGLLREILKHNLSFEKSGSSQKPPFRFRDLEFTRQLSTFDRQSLTFSSSEFHGFFVLFWMGVALMLLKVVANNWRIHGTIWGKNEIIRLMFAKDVFVLGLTDLVLCWSTIFCLVVQRAVFKGYLRWSGSGWLIQNIWQTTYLASITWWTYHRDWPWTHTVFTVLHCLTMLMKQHSYAAYNGYLSELYRKREMLKTSLSQLKNLSRNNDFVGEAHTSAVDTDVDAEITDLKRNDFRRRSSNLKNYSRACETDQLISLVETTEHGVSLQPDQVKSLKELLEREFEVLSEGLQGRCSLTSNYYPQNLTLKNFCDFITLPTLVYELEYPRTDKIDWVYVAEKTAATFGIIVVMIAVSQSWIYPVVMSTVRMKEEGLTVQQRLQEFPWVLSDLLFPFMMEYLLAFYVIWECVLNALAEITMFADRGFYADWWNSVSWDQFARDWNRPVHHFLLRHVYHSSISAYRLSRVSASLITFFLSACVHELIMLCIFRRLRGYLLILQMSQLPLVSLSRTRMMRDRRLVGNIFFWLGIFTGPTSCCTVGVKHEGEAKGGFQQIGDVEVYISHPADRSTQRAILLLTDVIGHRFINAQLIADQLAANGYFVVMPDLFHGDPVLLNRPAGFDLMAWLKGPPGHLPNRVEPVIQAVLKEMKSNLGCKRVGAIGYCFGAKYAVRLLQPGLCDVAYIAHPSFVEAEELQAIKGPLSIAAAETDSIFPTSKRHESEEILLKTGQPYQINLFSGVEHGFAVRGDITKPTIRFAKEAAFMQATAWFNQYL</sequence>
<dbReference type="InterPro" id="IPR029058">
    <property type="entry name" value="AB_hydrolase_fold"/>
</dbReference>
<keyword evidence="14" id="KW-1185">Reference proteome</keyword>
<evidence type="ECO:0000256" key="9">
    <source>
        <dbReference type="ARBA" id="ARBA00023568"/>
    </source>
</evidence>
<reference evidence="13" key="2">
    <citation type="submission" date="2023-01" db="EMBL/GenBank/DDBJ databases">
        <authorList>
            <person name="Petersen C."/>
        </authorList>
    </citation>
    <scope>NUCLEOTIDE SEQUENCE</scope>
    <source>
        <strain evidence="13">IBT 15450</strain>
    </source>
</reference>
<evidence type="ECO:0000256" key="1">
    <source>
        <dbReference type="ARBA" id="ARBA00004477"/>
    </source>
</evidence>
<feature type="transmembrane region" description="Helical" evidence="11">
    <location>
        <begin position="150"/>
        <end position="174"/>
    </location>
</feature>
<name>A0AAD6NCF0_PENCN</name>
<feature type="compositionally biased region" description="Low complexity" evidence="10">
    <location>
        <begin position="15"/>
        <end position="30"/>
    </location>
</feature>
<feature type="compositionally biased region" description="Polar residues" evidence="10">
    <location>
        <begin position="1"/>
        <end position="14"/>
    </location>
</feature>
<dbReference type="AlphaFoldDB" id="A0AAD6NCF0"/>
<dbReference type="Pfam" id="PF03062">
    <property type="entry name" value="MBOAT"/>
    <property type="match status" value="1"/>
</dbReference>
<keyword evidence="6 11" id="KW-1133">Transmembrane helix</keyword>
<dbReference type="GO" id="GO:0034737">
    <property type="term" value="F:ergosterol O-acyltransferase activity"/>
    <property type="evidence" value="ECO:0007669"/>
    <property type="project" value="TreeGrafter"/>
</dbReference>
<keyword evidence="3" id="KW-0808">Transferase</keyword>
<feature type="domain" description="Dienelactone hydrolase" evidence="12">
    <location>
        <begin position="615"/>
        <end position="830"/>
    </location>
</feature>
<evidence type="ECO:0000256" key="2">
    <source>
        <dbReference type="ARBA" id="ARBA00009010"/>
    </source>
</evidence>
<dbReference type="InterPro" id="IPR004299">
    <property type="entry name" value="MBOAT_fam"/>
</dbReference>
<organism evidence="13 14">
    <name type="scientific">Penicillium canescens</name>
    <dbReference type="NCBI Taxonomy" id="5083"/>
    <lineage>
        <taxon>Eukaryota</taxon>
        <taxon>Fungi</taxon>
        <taxon>Dikarya</taxon>
        <taxon>Ascomycota</taxon>
        <taxon>Pezizomycotina</taxon>
        <taxon>Eurotiomycetes</taxon>
        <taxon>Eurotiomycetidae</taxon>
        <taxon>Eurotiales</taxon>
        <taxon>Aspergillaceae</taxon>
        <taxon>Penicillium</taxon>
    </lineage>
</organism>
<reference evidence="13" key="1">
    <citation type="journal article" date="2023" name="IMA Fungus">
        <title>Comparative genomic study of the Penicillium genus elucidates a diverse pangenome and 15 lateral gene transfer events.</title>
        <authorList>
            <person name="Petersen C."/>
            <person name="Sorensen T."/>
            <person name="Nielsen M.R."/>
            <person name="Sondergaard T.E."/>
            <person name="Sorensen J.L."/>
            <person name="Fitzpatrick D.A."/>
            <person name="Frisvad J.C."/>
            <person name="Nielsen K.L."/>
        </authorList>
    </citation>
    <scope>NUCLEOTIDE SEQUENCE</scope>
    <source>
        <strain evidence="13">IBT 15450</strain>
    </source>
</reference>
<evidence type="ECO:0000313" key="14">
    <source>
        <dbReference type="Proteomes" id="UP001219568"/>
    </source>
</evidence>
<feature type="region of interest" description="Disordered" evidence="10">
    <location>
        <begin position="1"/>
        <end position="31"/>
    </location>
</feature>
<evidence type="ECO:0000256" key="4">
    <source>
        <dbReference type="ARBA" id="ARBA00022692"/>
    </source>
</evidence>
<evidence type="ECO:0000313" key="13">
    <source>
        <dbReference type="EMBL" id="KAJ6052035.1"/>
    </source>
</evidence>
<comment type="similarity">
    <text evidence="2">Belongs to the membrane-bound acyltransferase family. Sterol o-acyltransferase subfamily.</text>
</comment>
<keyword evidence="7 11" id="KW-0472">Membrane</keyword>
<comment type="function">
    <text evidence="9">Sterol O-acyltransferase that catalyzes the formation of stery esters.</text>
</comment>
<dbReference type="PANTHER" id="PTHR10408">
    <property type="entry name" value="STEROL O-ACYLTRANSFERASE"/>
    <property type="match status" value="1"/>
</dbReference>
<comment type="subcellular location">
    <subcellularLocation>
        <location evidence="1">Endoplasmic reticulum membrane</location>
        <topology evidence="1">Multi-pass membrane protein</topology>
    </subcellularLocation>
</comment>
<comment type="caution">
    <text evidence="13">The sequence shown here is derived from an EMBL/GenBank/DDBJ whole genome shotgun (WGS) entry which is preliminary data.</text>
</comment>
<evidence type="ECO:0000256" key="3">
    <source>
        <dbReference type="ARBA" id="ARBA00022679"/>
    </source>
</evidence>
<dbReference type="Proteomes" id="UP001219568">
    <property type="component" value="Unassembled WGS sequence"/>
</dbReference>
<keyword evidence="8" id="KW-0012">Acyltransferase</keyword>
<feature type="transmembrane region" description="Helical" evidence="11">
    <location>
        <begin position="398"/>
        <end position="417"/>
    </location>
</feature>
<keyword evidence="4 11" id="KW-0812">Transmembrane</keyword>
<dbReference type="EMBL" id="JAQJZL010000002">
    <property type="protein sequence ID" value="KAJ6052035.1"/>
    <property type="molecule type" value="Genomic_DNA"/>
</dbReference>
<dbReference type="InterPro" id="IPR014371">
    <property type="entry name" value="Oat_ACAT_DAG_ARE"/>
</dbReference>
<evidence type="ECO:0000256" key="10">
    <source>
        <dbReference type="SAM" id="MobiDB-lite"/>
    </source>
</evidence>
<evidence type="ECO:0000259" key="12">
    <source>
        <dbReference type="Pfam" id="PF01738"/>
    </source>
</evidence>
<evidence type="ECO:0000256" key="5">
    <source>
        <dbReference type="ARBA" id="ARBA00022824"/>
    </source>
</evidence>
<proteinExistence type="inferred from homology"/>
<dbReference type="InterPro" id="IPR002925">
    <property type="entry name" value="Dienelactn_hydro"/>
</dbReference>
<dbReference type="Gene3D" id="3.40.50.1820">
    <property type="entry name" value="alpha/beta hydrolase"/>
    <property type="match status" value="1"/>
</dbReference>
<dbReference type="GO" id="GO:0016787">
    <property type="term" value="F:hydrolase activity"/>
    <property type="evidence" value="ECO:0007669"/>
    <property type="project" value="InterPro"/>
</dbReference>
<feature type="transmembrane region" description="Helical" evidence="11">
    <location>
        <begin position="110"/>
        <end position="130"/>
    </location>
</feature>
<dbReference type="GO" id="GO:0072330">
    <property type="term" value="P:monocarboxylic acid biosynthetic process"/>
    <property type="evidence" value="ECO:0007669"/>
    <property type="project" value="UniProtKB-ARBA"/>
</dbReference>
<feature type="transmembrane region" description="Helical" evidence="11">
    <location>
        <begin position="447"/>
        <end position="471"/>
    </location>
</feature>
<accession>A0AAD6NCF0</accession>